<sequence length="116" mass="12903">MPESHGASALLIFQAVFPYLLFSGNEKGDPIELEIHGSTNPSFSPSYEYLDQVLLPTLQERFGVAVERRLKKRAWTIGPLTNGTIWLKFQPIPPGQTLKLHFGPAGDEWVNGKCHG</sequence>
<name>A0ACC2J0S6_9PEZI</name>
<dbReference type="EMBL" id="JAPESX010000488">
    <property type="protein sequence ID" value="KAJ8121055.1"/>
    <property type="molecule type" value="Genomic_DNA"/>
</dbReference>
<comment type="caution">
    <text evidence="1">The sequence shown here is derived from an EMBL/GenBank/DDBJ whole genome shotgun (WGS) entry which is preliminary data.</text>
</comment>
<accession>A0ACC2J0S6</accession>
<proteinExistence type="predicted"/>
<organism evidence="1 2">
    <name type="scientific">Nemania bipapillata</name>
    <dbReference type="NCBI Taxonomy" id="110536"/>
    <lineage>
        <taxon>Eukaryota</taxon>
        <taxon>Fungi</taxon>
        <taxon>Dikarya</taxon>
        <taxon>Ascomycota</taxon>
        <taxon>Pezizomycotina</taxon>
        <taxon>Sordariomycetes</taxon>
        <taxon>Xylariomycetidae</taxon>
        <taxon>Xylariales</taxon>
        <taxon>Xylariaceae</taxon>
        <taxon>Nemania</taxon>
    </lineage>
</organism>
<gene>
    <name evidence="1" type="ORF">ONZ43_g2397</name>
</gene>
<protein>
    <submittedName>
        <fullName evidence="1">Uncharacterized protein</fullName>
    </submittedName>
</protein>
<keyword evidence="2" id="KW-1185">Reference proteome</keyword>
<evidence type="ECO:0000313" key="2">
    <source>
        <dbReference type="Proteomes" id="UP001153334"/>
    </source>
</evidence>
<dbReference type="Proteomes" id="UP001153334">
    <property type="component" value="Unassembled WGS sequence"/>
</dbReference>
<evidence type="ECO:0000313" key="1">
    <source>
        <dbReference type="EMBL" id="KAJ8121055.1"/>
    </source>
</evidence>
<reference evidence="1" key="1">
    <citation type="submission" date="2022-11" db="EMBL/GenBank/DDBJ databases">
        <title>Genome Sequence of Nemania bipapillata.</title>
        <authorList>
            <person name="Buettner E."/>
        </authorList>
    </citation>
    <scope>NUCLEOTIDE SEQUENCE</scope>
    <source>
        <strain evidence="1">CP14</strain>
    </source>
</reference>